<evidence type="ECO:0000313" key="9">
    <source>
        <dbReference type="Proteomes" id="UP000228859"/>
    </source>
</evidence>
<dbReference type="Gene3D" id="2.30.30.110">
    <property type="match status" value="1"/>
</dbReference>
<evidence type="ECO:0000256" key="2">
    <source>
        <dbReference type="ARBA" id="ARBA00015075"/>
    </source>
</evidence>
<dbReference type="SUPFAM" id="SSF50118">
    <property type="entry name" value="Cell growth inhibitor/plasmid maintenance toxic component"/>
    <property type="match status" value="1"/>
</dbReference>
<name>A0A2D3WH79_9BACT</name>
<dbReference type="Proteomes" id="UP000228859">
    <property type="component" value="Unassembled WGS sequence"/>
</dbReference>
<evidence type="ECO:0000256" key="5">
    <source>
        <dbReference type="ARBA" id="ARBA00023163"/>
    </source>
</evidence>
<gene>
    <name evidence="8" type="ORF">CFH83_07715</name>
</gene>
<dbReference type="RefSeq" id="WP_294894935.1">
    <property type="nucleotide sequence ID" value="NZ_DLUI01000110.1"/>
</dbReference>
<dbReference type="InterPro" id="IPR011067">
    <property type="entry name" value="Plasmid_toxin/cell-grow_inhib"/>
</dbReference>
<keyword evidence="5" id="KW-0804">Transcription</keyword>
<comment type="similarity">
    <text evidence="1">Belongs to the CcdB toxin family.</text>
</comment>
<dbReference type="GO" id="GO:0008657">
    <property type="term" value="F:DNA topoisomerase type II (double strand cut, ATP-hydrolyzing) inhibitor activity"/>
    <property type="evidence" value="ECO:0007669"/>
    <property type="project" value="InterPro"/>
</dbReference>
<evidence type="ECO:0000256" key="3">
    <source>
        <dbReference type="ARBA" id="ARBA00022491"/>
    </source>
</evidence>
<evidence type="ECO:0000256" key="6">
    <source>
        <dbReference type="ARBA" id="ARBA00029628"/>
    </source>
</evidence>
<dbReference type="AlphaFoldDB" id="A0A2D3WH79"/>
<keyword evidence="3" id="KW-0678">Repressor</keyword>
<proteinExistence type="inferred from homology"/>
<dbReference type="EMBL" id="DLUI01000110">
    <property type="protein sequence ID" value="DAB38087.1"/>
    <property type="molecule type" value="Genomic_DNA"/>
</dbReference>
<comment type="caution">
    <text evidence="8">The sequence shown here is derived from an EMBL/GenBank/DDBJ whole genome shotgun (WGS) entry which is preliminary data.</text>
</comment>
<accession>A0A2D3WH79</accession>
<dbReference type="GO" id="GO:0006276">
    <property type="term" value="P:plasmid maintenance"/>
    <property type="evidence" value="ECO:0007669"/>
    <property type="project" value="InterPro"/>
</dbReference>
<protein>
    <recommendedName>
        <fullName evidence="2">Toxin CcdB</fullName>
    </recommendedName>
    <alternativeName>
        <fullName evidence="7">Cytotoxic protein CcdB</fullName>
    </alternativeName>
    <alternativeName>
        <fullName evidence="6">Protein LetD</fullName>
    </alternativeName>
</protein>
<reference evidence="8 9" key="1">
    <citation type="journal article" date="2017" name="Front. Microbiol.">
        <title>Comparative Genomic Analysis of the Class Epsilonproteobacteria and Proposed Reclassification to Epsilonbacteraeota (phyl. nov.).</title>
        <authorList>
            <person name="Waite D.W."/>
            <person name="Vanwonterghem I."/>
            <person name="Rinke C."/>
            <person name="Parks D.H."/>
            <person name="Zhang Y."/>
            <person name="Takai K."/>
            <person name="Sievert S.M."/>
            <person name="Simon J."/>
            <person name="Campbell B.J."/>
            <person name="Hanson T.E."/>
            <person name="Woyke T."/>
            <person name="Klotz M.G."/>
            <person name="Hugenholtz P."/>
        </authorList>
    </citation>
    <scope>NUCLEOTIDE SEQUENCE [LARGE SCALE GENOMIC DNA]</scope>
    <source>
        <strain evidence="8">UBA12443</strain>
    </source>
</reference>
<evidence type="ECO:0000256" key="1">
    <source>
        <dbReference type="ARBA" id="ARBA00005230"/>
    </source>
</evidence>
<dbReference type="Pfam" id="PF01845">
    <property type="entry name" value="CcdB"/>
    <property type="match status" value="1"/>
</dbReference>
<evidence type="ECO:0000256" key="7">
    <source>
        <dbReference type="ARBA" id="ARBA00033135"/>
    </source>
</evidence>
<dbReference type="InterPro" id="IPR002712">
    <property type="entry name" value="CcdB"/>
</dbReference>
<keyword evidence="4" id="KW-0805">Transcription regulation</keyword>
<evidence type="ECO:0000313" key="8">
    <source>
        <dbReference type="EMBL" id="DAB38087.1"/>
    </source>
</evidence>
<sequence>MAQFDVYRNANSESAEEFPYLLDIQADLLGSLSTRVVVPLVRQEKNIQHLNPIFEINGESVVMLTQELSGIEQSALGEKVWSLKEQRSEIIAALDFLVSGF</sequence>
<organism evidence="8 9">
    <name type="scientific">Sulfuricurvum kujiense</name>
    <dbReference type="NCBI Taxonomy" id="148813"/>
    <lineage>
        <taxon>Bacteria</taxon>
        <taxon>Pseudomonadati</taxon>
        <taxon>Campylobacterota</taxon>
        <taxon>Epsilonproteobacteria</taxon>
        <taxon>Campylobacterales</taxon>
        <taxon>Sulfurimonadaceae</taxon>
        <taxon>Sulfuricurvum</taxon>
    </lineage>
</organism>
<evidence type="ECO:0000256" key="4">
    <source>
        <dbReference type="ARBA" id="ARBA00023015"/>
    </source>
</evidence>